<evidence type="ECO:0000313" key="2">
    <source>
        <dbReference type="EMBL" id="KAF8912109.1"/>
    </source>
</evidence>
<name>A0A9P5P2N1_GYMJU</name>
<comment type="caution">
    <text evidence="2">The sequence shown here is derived from an EMBL/GenBank/DDBJ whole genome shotgun (WGS) entry which is preliminary data.</text>
</comment>
<proteinExistence type="predicted"/>
<dbReference type="AlphaFoldDB" id="A0A9P5P2N1"/>
<dbReference type="EMBL" id="JADNYJ010000003">
    <property type="protein sequence ID" value="KAF8912109.1"/>
    <property type="molecule type" value="Genomic_DNA"/>
</dbReference>
<accession>A0A9P5P2N1</accession>
<evidence type="ECO:0000313" key="3">
    <source>
        <dbReference type="Proteomes" id="UP000724874"/>
    </source>
</evidence>
<keyword evidence="3" id="KW-1185">Reference proteome</keyword>
<dbReference type="OrthoDB" id="3366659at2759"/>
<keyword evidence="1" id="KW-0472">Membrane</keyword>
<dbReference type="Proteomes" id="UP000724874">
    <property type="component" value="Unassembled WGS sequence"/>
</dbReference>
<dbReference type="PANTHER" id="PTHR41390:SF1">
    <property type="entry name" value="NADH-UBIQUINONE OXIDOREDUCTASE 213 KDA SUBUNIT"/>
    <property type="match status" value="1"/>
</dbReference>
<protein>
    <submittedName>
        <fullName evidence="2">Uncharacterized protein</fullName>
    </submittedName>
</protein>
<gene>
    <name evidence="2" type="ORF">CPB84DRAFT_1957752</name>
</gene>
<dbReference type="PANTHER" id="PTHR41390">
    <property type="entry name" value="CHROMOSOME 7, WHOLE GENOME SHOTGUN SEQUENCE"/>
    <property type="match status" value="1"/>
</dbReference>
<feature type="transmembrane region" description="Helical" evidence="1">
    <location>
        <begin position="33"/>
        <end position="52"/>
    </location>
</feature>
<sequence length="237" mass="25845">MESSSTKTVALATASALGTGVYTIFRKQPHTGLLVGIAAVNSGITAATFFSCREYFISPLLLLAAPWQQYSRRRQELGIYASSLPTEAGSLSDLRTNKLLDSALSGAITGGLLRGLQASRRAVLPGMVTTGVVCTLLQYGFNELTVLRLRYISKLKEENRTAVVMPHSRPRDASQVSTESSTPVLKTLLSFLGVRPMSDEEYLAKMKRTRDAYLKRIAELELQVEVEKVSAEAPDKS</sequence>
<evidence type="ECO:0000256" key="1">
    <source>
        <dbReference type="SAM" id="Phobius"/>
    </source>
</evidence>
<reference evidence="2" key="1">
    <citation type="submission" date="2020-11" db="EMBL/GenBank/DDBJ databases">
        <authorList>
            <consortium name="DOE Joint Genome Institute"/>
            <person name="Ahrendt S."/>
            <person name="Riley R."/>
            <person name="Andreopoulos W."/>
            <person name="LaButti K."/>
            <person name="Pangilinan J."/>
            <person name="Ruiz-duenas F.J."/>
            <person name="Barrasa J.M."/>
            <person name="Sanchez-Garcia M."/>
            <person name="Camarero S."/>
            <person name="Miyauchi S."/>
            <person name="Serrano A."/>
            <person name="Linde D."/>
            <person name="Babiker R."/>
            <person name="Drula E."/>
            <person name="Ayuso-Fernandez I."/>
            <person name="Pacheco R."/>
            <person name="Padilla G."/>
            <person name="Ferreira P."/>
            <person name="Barriuso J."/>
            <person name="Kellner H."/>
            <person name="Castanera R."/>
            <person name="Alfaro M."/>
            <person name="Ramirez L."/>
            <person name="Pisabarro A.G."/>
            <person name="Kuo A."/>
            <person name="Tritt A."/>
            <person name="Lipzen A."/>
            <person name="He G."/>
            <person name="Yan M."/>
            <person name="Ng V."/>
            <person name="Cullen D."/>
            <person name="Martin F."/>
            <person name="Rosso M.-N."/>
            <person name="Henrissat B."/>
            <person name="Hibbett D."/>
            <person name="Martinez A.T."/>
            <person name="Grigoriev I.V."/>
        </authorList>
    </citation>
    <scope>NUCLEOTIDE SEQUENCE</scope>
    <source>
        <strain evidence="2">AH 44721</strain>
    </source>
</reference>
<keyword evidence="1" id="KW-1133">Transmembrane helix</keyword>
<organism evidence="2 3">
    <name type="scientific">Gymnopilus junonius</name>
    <name type="common">Spectacular rustgill mushroom</name>
    <name type="synonym">Gymnopilus spectabilis subsp. junonius</name>
    <dbReference type="NCBI Taxonomy" id="109634"/>
    <lineage>
        <taxon>Eukaryota</taxon>
        <taxon>Fungi</taxon>
        <taxon>Dikarya</taxon>
        <taxon>Basidiomycota</taxon>
        <taxon>Agaricomycotina</taxon>
        <taxon>Agaricomycetes</taxon>
        <taxon>Agaricomycetidae</taxon>
        <taxon>Agaricales</taxon>
        <taxon>Agaricineae</taxon>
        <taxon>Hymenogastraceae</taxon>
        <taxon>Gymnopilus</taxon>
    </lineage>
</organism>
<keyword evidence="1" id="KW-0812">Transmembrane</keyword>